<dbReference type="EMBL" id="LXKA01000033">
    <property type="protein sequence ID" value="OAJ65449.1"/>
    <property type="molecule type" value="Genomic_DNA"/>
</dbReference>
<proteinExistence type="predicted"/>
<organism evidence="3 5">
    <name type="scientific">Paraburkholderia ginsengiterrae</name>
    <dbReference type="NCBI Taxonomy" id="1462993"/>
    <lineage>
        <taxon>Bacteria</taxon>
        <taxon>Pseudomonadati</taxon>
        <taxon>Pseudomonadota</taxon>
        <taxon>Betaproteobacteria</taxon>
        <taxon>Burkholderiales</taxon>
        <taxon>Burkholderiaceae</taxon>
        <taxon>Paraburkholderia</taxon>
    </lineage>
</organism>
<dbReference type="Proteomes" id="UP000077961">
    <property type="component" value="Unassembled WGS sequence"/>
</dbReference>
<evidence type="ECO:0000313" key="5">
    <source>
        <dbReference type="Proteomes" id="UP000078116"/>
    </source>
</evidence>
<evidence type="ECO:0000313" key="3">
    <source>
        <dbReference type="EMBL" id="OAJ65449.1"/>
    </source>
</evidence>
<keyword evidence="1" id="KW-0812">Transmembrane</keyword>
<evidence type="ECO:0000313" key="2">
    <source>
        <dbReference type="EMBL" id="OAJ62190.1"/>
    </source>
</evidence>
<dbReference type="Proteomes" id="UP000078116">
    <property type="component" value="Unassembled WGS sequence"/>
</dbReference>
<dbReference type="STRING" id="1462993.A6V36_21940"/>
<dbReference type="RefSeq" id="WP_064265875.1">
    <property type="nucleotide sequence ID" value="NZ_LXJZ01000061.1"/>
</dbReference>
<name>A0A1A9NGS5_9BURK</name>
<evidence type="ECO:0000256" key="1">
    <source>
        <dbReference type="SAM" id="Phobius"/>
    </source>
</evidence>
<dbReference type="AlphaFoldDB" id="A0A1A9NGS5"/>
<sequence>MGTVTGMAGCVAGIGNLAFTLMIGGLVSKIGYTPFFIALGFGDLIGATVLWTVVKPAKPRPLEPLAGEASA</sequence>
<protein>
    <recommendedName>
        <fullName evidence="6">Major facilitator superfamily (MFS) profile domain-containing protein</fullName>
    </recommendedName>
</protein>
<reference evidence="4 5" key="1">
    <citation type="submission" date="2016-04" db="EMBL/GenBank/DDBJ databases">
        <title>Reclassification of Paraburkholderia panaciterrae (Farh et al. 2015) Dobritsa &amp; Samadpour 2016 as a later homotypic synonym of Paraburkholderia ginsengiterrae (Farh et al. 2015) Dobritsa &amp; Samadpour 2016.</title>
        <authorList>
            <person name="Dobritsa A.P."/>
            <person name="Kutumbaka K."/>
            <person name="Samadpour M."/>
        </authorList>
    </citation>
    <scope>NUCLEOTIDE SEQUENCE [LARGE SCALE GENOMIC DNA]</scope>
    <source>
        <strain evidence="3 5">DCY85</strain>
        <strain evidence="2 4">DCY85-1</strain>
    </source>
</reference>
<keyword evidence="1" id="KW-0472">Membrane</keyword>
<gene>
    <name evidence="2" type="ORF">A6V36_21940</name>
    <name evidence="3" type="ORF">A6V37_14495</name>
</gene>
<accession>A0A1A9NGS5</accession>
<keyword evidence="4" id="KW-1185">Reference proteome</keyword>
<comment type="caution">
    <text evidence="3">The sequence shown here is derived from an EMBL/GenBank/DDBJ whole genome shotgun (WGS) entry which is preliminary data.</text>
</comment>
<keyword evidence="1" id="KW-1133">Transmembrane helix</keyword>
<dbReference type="EMBL" id="LXJZ01000061">
    <property type="protein sequence ID" value="OAJ62190.1"/>
    <property type="molecule type" value="Genomic_DNA"/>
</dbReference>
<dbReference type="InterPro" id="IPR036259">
    <property type="entry name" value="MFS_trans_sf"/>
</dbReference>
<feature type="transmembrane region" description="Helical" evidence="1">
    <location>
        <begin position="6"/>
        <end position="28"/>
    </location>
</feature>
<evidence type="ECO:0000313" key="4">
    <source>
        <dbReference type="Proteomes" id="UP000077961"/>
    </source>
</evidence>
<feature type="transmembrane region" description="Helical" evidence="1">
    <location>
        <begin position="35"/>
        <end position="54"/>
    </location>
</feature>
<evidence type="ECO:0008006" key="6">
    <source>
        <dbReference type="Google" id="ProtNLM"/>
    </source>
</evidence>
<dbReference type="SUPFAM" id="SSF103473">
    <property type="entry name" value="MFS general substrate transporter"/>
    <property type="match status" value="1"/>
</dbReference>